<dbReference type="Pfam" id="PF07591">
    <property type="entry name" value="PT-HINT"/>
    <property type="match status" value="1"/>
</dbReference>
<dbReference type="SUPFAM" id="SSF51294">
    <property type="entry name" value="Hedgehog/intein (Hint) domain"/>
    <property type="match status" value="1"/>
</dbReference>
<dbReference type="InterPro" id="IPR050708">
    <property type="entry name" value="T6SS_VgrG/RHS"/>
</dbReference>
<evidence type="ECO:0000313" key="3">
    <source>
        <dbReference type="Proteomes" id="UP000287188"/>
    </source>
</evidence>
<dbReference type="InterPro" id="IPR022385">
    <property type="entry name" value="Rhs_assc_core"/>
</dbReference>
<comment type="caution">
    <text evidence="2">The sequence shown here is derived from an EMBL/GenBank/DDBJ whole genome shotgun (WGS) entry which is preliminary data.</text>
</comment>
<dbReference type="PANTHER" id="PTHR32305:SF17">
    <property type="entry name" value="TRNA NUCLEASE WAPA"/>
    <property type="match status" value="1"/>
</dbReference>
<dbReference type="EMBL" id="BIFS01000002">
    <property type="protein sequence ID" value="GCE23191.1"/>
    <property type="molecule type" value="Genomic_DNA"/>
</dbReference>
<dbReference type="AlphaFoldDB" id="A0A402AVP5"/>
<evidence type="ECO:0000313" key="2">
    <source>
        <dbReference type="EMBL" id="GCE23191.1"/>
    </source>
</evidence>
<dbReference type="InterPro" id="IPR030934">
    <property type="entry name" value="Intein_C"/>
</dbReference>
<dbReference type="NCBIfam" id="TIGR01443">
    <property type="entry name" value="intein_Cterm"/>
    <property type="match status" value="1"/>
</dbReference>
<dbReference type="Gene3D" id="2.170.16.10">
    <property type="entry name" value="Hedgehog/Intein (Hint) domain"/>
    <property type="match status" value="1"/>
</dbReference>
<dbReference type="SMART" id="SM00306">
    <property type="entry name" value="HintN"/>
    <property type="match status" value="1"/>
</dbReference>
<protein>
    <recommendedName>
        <fullName evidence="1">Hint domain-containing protein</fullName>
    </recommendedName>
</protein>
<keyword evidence="3" id="KW-1185">Reference proteome</keyword>
<dbReference type="CDD" id="cd00081">
    <property type="entry name" value="Hint"/>
    <property type="match status" value="1"/>
</dbReference>
<dbReference type="NCBIfam" id="TIGR03696">
    <property type="entry name" value="Rhs_assc_core"/>
    <property type="match status" value="1"/>
</dbReference>
<gene>
    <name evidence="2" type="ORF">KDK_69910</name>
</gene>
<feature type="domain" description="Hint" evidence="1">
    <location>
        <begin position="398"/>
        <end position="506"/>
    </location>
</feature>
<sequence length="695" mass="74330">MFPLIDALDQLTNGPSGSETYGSFPAHGAVTLGSVPNQYASYDAMGNMTCRNVDTTSGHGCDAAQSGAIMTYDNEGRLATWVAPNGTVASDQYLYDNSGQRVLQRASNTVGSTTTTSDTISFDGYMDVTITGSTTSTTKYYSVGGQRVAMRQDGTFSYLMPDFLGSNSIALRVDGSVQAVQLFSPFGATRYSDGTMLSPFNFTGQRLDTQTGLLYYGARYYDATSGRFISADTVETNGSGLDPFAYVKGNPETATDPTGHAHIGPDGGENQTSITSPDGVTDVSTVTQFGTPVDYTYLPGNTEPSFVTYPQWFNDQLNKDPHPCDENCQAGEFLVSSAVIDAALLIQPELEPIALGAEAEEMNALREEEVNTLNMAGEDALTLSQEEGNASMLPCEGGLSFAYATKVSTETGKQDIGHLKPGEKVWAYNQKTKKMELEPIRHVWINHDDDLVDLTLTTKTVSPKEKTTHQSSETLHTNKKHPFLTLEKGFVPVGQLHIGMHVIEANGVISEVTAWKSVPGVQVMYNLEVTQDHTFTVGDGQWIVHNWGDTACSKLAADAKMLFQNLKPNSGSLKAIAISNSEDSQQNVIGGRNGGNSETNIGGSKAIDSPHNGKCAETHCLADIFNALQNGGKITDSDGIIRVGEYQIKGSPPCDACQGNAQLLANATNRTVYLGWSGGIAVFNPGGSPTFLSVP</sequence>
<accession>A0A402AVP5</accession>
<dbReference type="Proteomes" id="UP000287188">
    <property type="component" value="Unassembled WGS sequence"/>
</dbReference>
<dbReference type="InterPro" id="IPR036844">
    <property type="entry name" value="Hint_dom_sf"/>
</dbReference>
<organism evidence="2 3">
    <name type="scientific">Dictyobacter kobayashii</name>
    <dbReference type="NCBI Taxonomy" id="2014872"/>
    <lineage>
        <taxon>Bacteria</taxon>
        <taxon>Bacillati</taxon>
        <taxon>Chloroflexota</taxon>
        <taxon>Ktedonobacteria</taxon>
        <taxon>Ktedonobacterales</taxon>
        <taxon>Dictyobacteraceae</taxon>
        <taxon>Dictyobacter</taxon>
    </lineage>
</organism>
<proteinExistence type="predicted"/>
<reference evidence="3" key="1">
    <citation type="submission" date="2018-12" db="EMBL/GenBank/DDBJ databases">
        <title>Tengunoibacter tsumagoiensis gen. nov., sp. nov., Dictyobacter kobayashii sp. nov., D. alpinus sp. nov., and D. joshuensis sp. nov. and description of Dictyobacteraceae fam. nov. within the order Ktedonobacterales isolated from Tengu-no-mugimeshi.</title>
        <authorList>
            <person name="Wang C.M."/>
            <person name="Zheng Y."/>
            <person name="Sakai Y."/>
            <person name="Toyoda A."/>
            <person name="Minakuchi Y."/>
            <person name="Abe K."/>
            <person name="Yokota A."/>
            <person name="Yabe S."/>
        </authorList>
    </citation>
    <scope>NUCLEOTIDE SEQUENCE [LARGE SCALE GENOMIC DNA]</scope>
    <source>
        <strain evidence="3">Uno11</strain>
    </source>
</reference>
<dbReference type="InterPro" id="IPR003587">
    <property type="entry name" value="Hint_dom_N"/>
</dbReference>
<dbReference type="Gene3D" id="2.180.10.10">
    <property type="entry name" value="RHS repeat-associated core"/>
    <property type="match status" value="1"/>
</dbReference>
<dbReference type="PANTHER" id="PTHR32305">
    <property type="match status" value="1"/>
</dbReference>
<name>A0A402AVP5_9CHLR</name>
<evidence type="ECO:0000259" key="1">
    <source>
        <dbReference type="SMART" id="SM00306"/>
    </source>
</evidence>